<evidence type="ECO:0000256" key="2">
    <source>
        <dbReference type="ARBA" id="ARBA00010817"/>
    </source>
</evidence>
<comment type="catalytic activity">
    <reaction evidence="1">
        <text>Hydrolysis of alkylated DNA, releasing 3-methyladenine, 3-methylguanine, 7-methylguanine and 7-methyladenine.</text>
        <dbReference type="EC" id="3.2.2.21"/>
    </reaction>
</comment>
<dbReference type="Gene3D" id="1.10.1670.40">
    <property type="match status" value="1"/>
</dbReference>
<dbReference type="EMBL" id="QSGN01000029">
    <property type="protein sequence ID" value="RHB27593.1"/>
    <property type="molecule type" value="Genomic_DNA"/>
</dbReference>
<dbReference type="GO" id="GO:0006285">
    <property type="term" value="P:base-excision repair, AP site formation"/>
    <property type="evidence" value="ECO:0007669"/>
    <property type="project" value="TreeGrafter"/>
</dbReference>
<feature type="region of interest" description="Disordered" evidence="6">
    <location>
        <begin position="209"/>
        <end position="228"/>
    </location>
</feature>
<dbReference type="GO" id="GO:0032993">
    <property type="term" value="C:protein-DNA complex"/>
    <property type="evidence" value="ECO:0007669"/>
    <property type="project" value="TreeGrafter"/>
</dbReference>
<dbReference type="SMART" id="SM00478">
    <property type="entry name" value="ENDO3c"/>
    <property type="match status" value="1"/>
</dbReference>
<evidence type="ECO:0000256" key="1">
    <source>
        <dbReference type="ARBA" id="ARBA00000086"/>
    </source>
</evidence>
<dbReference type="RefSeq" id="WP_117742132.1">
    <property type="nucleotide sequence ID" value="NZ_QSGN01000029.1"/>
</dbReference>
<proteinExistence type="inferred from homology"/>
<evidence type="ECO:0000313" key="10">
    <source>
        <dbReference type="Proteomes" id="UP000261223"/>
    </source>
</evidence>
<sequence length="228" mass="25858">MEQFFPYGEQEIAYLKSRDKRLGEVIDKVGMVKRRVIPDLFAALVHSIVGQQISTKAHETIWRKMTGALGEVTPEKVLGLSPEELQAFGITFKKVDYIRSAARKIASGEFDIHALRTMSDAEVCAKLSELDGIGVWTAEMLMLHSLQRPDVLSFGDLAVQRGLRMLYHHRKITRPLFEKYRRRYSPYGSVACIYLWAVSAGAVEGLKDYAPKEKNDGRKRKNKGDSRP</sequence>
<dbReference type="PANTHER" id="PTHR43003">
    <property type="entry name" value="DNA-3-METHYLADENINE GLYCOSYLASE"/>
    <property type="match status" value="1"/>
</dbReference>
<evidence type="ECO:0000256" key="4">
    <source>
        <dbReference type="ARBA" id="ARBA00022763"/>
    </source>
</evidence>
<dbReference type="FunFam" id="1.10.340.30:FF:000004">
    <property type="entry name" value="DNA-3-methyladenine glycosylase II"/>
    <property type="match status" value="1"/>
</dbReference>
<dbReference type="EMBL" id="QSSV01000016">
    <property type="protein sequence ID" value="RGM11587.1"/>
    <property type="molecule type" value="Genomic_DNA"/>
</dbReference>
<dbReference type="GO" id="GO:0008725">
    <property type="term" value="F:DNA-3-methyladenine glycosylase activity"/>
    <property type="evidence" value="ECO:0007669"/>
    <property type="project" value="TreeGrafter"/>
</dbReference>
<dbReference type="GO" id="GO:0043916">
    <property type="term" value="F:DNA-7-methylguanine glycosylase activity"/>
    <property type="evidence" value="ECO:0007669"/>
    <property type="project" value="TreeGrafter"/>
</dbReference>
<dbReference type="GO" id="GO:0005737">
    <property type="term" value="C:cytoplasm"/>
    <property type="evidence" value="ECO:0007669"/>
    <property type="project" value="TreeGrafter"/>
</dbReference>
<dbReference type="Proteomes" id="UP000283482">
    <property type="component" value="Unassembled WGS sequence"/>
</dbReference>
<reference evidence="10 11" key="1">
    <citation type="submission" date="2018-08" db="EMBL/GenBank/DDBJ databases">
        <title>A genome reference for cultivated species of the human gut microbiota.</title>
        <authorList>
            <person name="Zou Y."/>
            <person name="Xue W."/>
            <person name="Luo G."/>
        </authorList>
    </citation>
    <scope>NUCLEOTIDE SEQUENCE [LARGE SCALE GENOMIC DNA]</scope>
    <source>
        <strain evidence="9 11">AM40-34</strain>
        <strain evidence="8 10">TF03-6</strain>
    </source>
</reference>
<dbReference type="CDD" id="cd00056">
    <property type="entry name" value="ENDO3c"/>
    <property type="match status" value="1"/>
</dbReference>
<dbReference type="GO" id="GO:0006307">
    <property type="term" value="P:DNA alkylation repair"/>
    <property type="evidence" value="ECO:0007669"/>
    <property type="project" value="TreeGrafter"/>
</dbReference>
<dbReference type="Gene3D" id="1.10.340.30">
    <property type="entry name" value="Hypothetical protein, domain 2"/>
    <property type="match status" value="1"/>
</dbReference>
<evidence type="ECO:0000259" key="7">
    <source>
        <dbReference type="SMART" id="SM00478"/>
    </source>
</evidence>
<comment type="similarity">
    <text evidence="2">Belongs to the alkylbase DNA glycosidase AlkA family.</text>
</comment>
<evidence type="ECO:0000313" key="9">
    <source>
        <dbReference type="EMBL" id="RHB27593.1"/>
    </source>
</evidence>
<name>A0A3E4UMH8_BACSE</name>
<dbReference type="InterPro" id="IPR051912">
    <property type="entry name" value="Alkylbase_DNA_Glycosylase/TA"/>
</dbReference>
<keyword evidence="5" id="KW-0234">DNA repair</keyword>
<organism evidence="8 10">
    <name type="scientific">Bacteroides stercoris</name>
    <dbReference type="NCBI Taxonomy" id="46506"/>
    <lineage>
        <taxon>Bacteria</taxon>
        <taxon>Pseudomonadati</taxon>
        <taxon>Bacteroidota</taxon>
        <taxon>Bacteroidia</taxon>
        <taxon>Bacteroidales</taxon>
        <taxon>Bacteroidaceae</taxon>
        <taxon>Bacteroides</taxon>
    </lineage>
</organism>
<comment type="caution">
    <text evidence="8">The sequence shown here is derived from an EMBL/GenBank/DDBJ whole genome shotgun (WGS) entry which is preliminary data.</text>
</comment>
<dbReference type="GO" id="GO:0032131">
    <property type="term" value="F:alkylated DNA binding"/>
    <property type="evidence" value="ECO:0007669"/>
    <property type="project" value="TreeGrafter"/>
</dbReference>
<dbReference type="AlphaFoldDB" id="A0A3E4UMH8"/>
<evidence type="ECO:0000256" key="3">
    <source>
        <dbReference type="ARBA" id="ARBA00012000"/>
    </source>
</evidence>
<protein>
    <recommendedName>
        <fullName evidence="3">DNA-3-methyladenine glycosylase II</fullName>
        <ecNumber evidence="3">3.2.2.21</ecNumber>
    </recommendedName>
</protein>
<evidence type="ECO:0000256" key="6">
    <source>
        <dbReference type="SAM" id="MobiDB-lite"/>
    </source>
</evidence>
<dbReference type="Proteomes" id="UP000261223">
    <property type="component" value="Unassembled WGS sequence"/>
</dbReference>
<dbReference type="PANTHER" id="PTHR43003:SF5">
    <property type="entry name" value="DNA-3-METHYLADENINE GLYCOSYLASE"/>
    <property type="match status" value="1"/>
</dbReference>
<accession>A0A3E4UMH8</accession>
<dbReference type="InterPro" id="IPR003265">
    <property type="entry name" value="HhH-GPD_domain"/>
</dbReference>
<feature type="domain" description="HhH-GPD" evidence="7">
    <location>
        <begin position="49"/>
        <end position="203"/>
    </location>
</feature>
<dbReference type="SUPFAM" id="SSF48150">
    <property type="entry name" value="DNA-glycosylase"/>
    <property type="match status" value="1"/>
</dbReference>
<dbReference type="Pfam" id="PF00730">
    <property type="entry name" value="HhH-GPD"/>
    <property type="match status" value="1"/>
</dbReference>
<dbReference type="EC" id="3.2.2.21" evidence="3"/>
<dbReference type="InterPro" id="IPR011257">
    <property type="entry name" value="DNA_glycosylase"/>
</dbReference>
<gene>
    <name evidence="9" type="ORF">DW889_11455</name>
    <name evidence="8" type="ORF">DXC34_12750</name>
</gene>
<evidence type="ECO:0000313" key="8">
    <source>
        <dbReference type="EMBL" id="RGM11587.1"/>
    </source>
</evidence>
<evidence type="ECO:0000256" key="5">
    <source>
        <dbReference type="ARBA" id="ARBA00023204"/>
    </source>
</evidence>
<evidence type="ECO:0000313" key="11">
    <source>
        <dbReference type="Proteomes" id="UP000283482"/>
    </source>
</evidence>
<keyword evidence="4" id="KW-0227">DNA damage</keyword>